<dbReference type="Proteomes" id="UP000474640">
    <property type="component" value="Unassembled WGS sequence"/>
</dbReference>
<dbReference type="GO" id="GO:0030681">
    <property type="term" value="C:multimeric ribonuclease P complex"/>
    <property type="evidence" value="ECO:0007669"/>
    <property type="project" value="TreeGrafter"/>
</dbReference>
<dbReference type="GO" id="GO:0001682">
    <property type="term" value="P:tRNA 5'-leader removal"/>
    <property type="evidence" value="ECO:0007669"/>
    <property type="project" value="InterPro"/>
</dbReference>
<dbReference type="OrthoDB" id="63112at2759"/>
<dbReference type="PANTHER" id="PTHR15396">
    <property type="entry name" value="RIBONUCLEASE P PROTEIN SUBUNIT P40"/>
    <property type="match status" value="1"/>
</dbReference>
<accession>A0A7C8RHZ3</accession>
<dbReference type="Pfam" id="PF08584">
    <property type="entry name" value="Ribonuc_P_40"/>
    <property type="match status" value="1"/>
</dbReference>
<sequence length="432" mass="48562">MAQLLNKLAHAGPDAKCYITCGNLPATLGPETLNQRLYTTIRGHIYNQQVDLLLPDEICELVQNRLSEQLKPLQYHRIFMGLKDILEKEFYNNYIRQGNILLLSDGRIDVDDVYCLYDGTLYLFLKKDTYEKAGLVGKQAAFGGRKKERWVIELNLREPHMIHGRKAFDRLVWSFTNVFKQQNAWLFCDLQQEAINPSAAPSEPTVKGLTLPTVIRTITPTITNSSTPIKLASFAHTIPTKDSTEYTRTVFYDWATSLHEWLALVSINADRLNITDSIDPLLSRYEPLTDDDNIITSTTSTSEYKLQGKISKISWRGFIPAEYISKIFSIVQEVVARDQWYSITVHGFQNAPISWKGRQHSAVGGGMGGENLYTIFRLPEGNNTSSVGGRNSGGDDGDDVMGGMGITEGVNEKIVGSKYIMWEVVGGRDEFS</sequence>
<gene>
    <name evidence="1" type="ORF">TWF970_000351</name>
</gene>
<proteinExistence type="predicted"/>
<dbReference type="GO" id="GO:0000447">
    <property type="term" value="P:endonucleolytic cleavage in ITS1 to separate SSU-rRNA from 5.8S rRNA and LSU-rRNA from tricistronic rRNA transcript (SSU-rRNA, 5.8S rRNA, LSU-rRNA)"/>
    <property type="evidence" value="ECO:0007669"/>
    <property type="project" value="TreeGrafter"/>
</dbReference>
<dbReference type="GO" id="GO:0004526">
    <property type="term" value="F:ribonuclease P activity"/>
    <property type="evidence" value="ECO:0007669"/>
    <property type="project" value="TreeGrafter"/>
</dbReference>
<dbReference type="InterPro" id="IPR013893">
    <property type="entry name" value="RNase_P_Rpp40"/>
</dbReference>
<dbReference type="GO" id="GO:0000172">
    <property type="term" value="C:ribonuclease MRP complex"/>
    <property type="evidence" value="ECO:0007669"/>
    <property type="project" value="TreeGrafter"/>
</dbReference>
<name>A0A7C8RHZ3_ORBOL</name>
<organism evidence="1 2">
    <name type="scientific">Orbilia oligospora</name>
    <name type="common">Nematode-trapping fungus</name>
    <name type="synonym">Arthrobotrys oligospora</name>
    <dbReference type="NCBI Taxonomy" id="2813651"/>
    <lineage>
        <taxon>Eukaryota</taxon>
        <taxon>Fungi</taxon>
        <taxon>Dikarya</taxon>
        <taxon>Ascomycota</taxon>
        <taxon>Pezizomycotina</taxon>
        <taxon>Orbiliomycetes</taxon>
        <taxon>Orbiliales</taxon>
        <taxon>Orbiliaceae</taxon>
        <taxon>Orbilia</taxon>
    </lineage>
</organism>
<evidence type="ECO:0000313" key="2">
    <source>
        <dbReference type="Proteomes" id="UP000474640"/>
    </source>
</evidence>
<protein>
    <submittedName>
        <fullName evidence="1">Uncharacterized protein</fullName>
    </submittedName>
</protein>
<reference evidence="1 2" key="1">
    <citation type="submission" date="2020-01" db="EMBL/GenBank/DDBJ databases">
        <authorList>
            <person name="Palmer J.M."/>
        </authorList>
    </citation>
    <scope>NUCLEOTIDE SEQUENCE [LARGE SCALE GENOMIC DNA]</scope>
    <source>
        <strain evidence="1 2">TWF970</strain>
    </source>
</reference>
<dbReference type="PANTHER" id="PTHR15396:SF1">
    <property type="entry name" value="RIBONUCLEASE P PROTEIN SUBUNIT P40"/>
    <property type="match status" value="1"/>
</dbReference>
<evidence type="ECO:0000313" key="1">
    <source>
        <dbReference type="EMBL" id="KAF3291108.1"/>
    </source>
</evidence>
<dbReference type="GO" id="GO:0000171">
    <property type="term" value="F:ribonuclease MRP activity"/>
    <property type="evidence" value="ECO:0007669"/>
    <property type="project" value="TreeGrafter"/>
</dbReference>
<dbReference type="AlphaFoldDB" id="A0A7C8RHZ3"/>
<comment type="caution">
    <text evidence="1">The sequence shown here is derived from an EMBL/GenBank/DDBJ whole genome shotgun (WGS) entry which is preliminary data.</text>
</comment>
<dbReference type="EMBL" id="JAABOJ010000001">
    <property type="protein sequence ID" value="KAF3291108.1"/>
    <property type="molecule type" value="Genomic_DNA"/>
</dbReference>